<keyword evidence="2" id="KW-1185">Reference proteome</keyword>
<accession>A0AC61MU90</accession>
<evidence type="ECO:0000313" key="1">
    <source>
        <dbReference type="EMBL" id="QQK08190.1"/>
    </source>
</evidence>
<keyword evidence="1" id="KW-0547">Nucleotide-binding</keyword>
<reference evidence="1 2" key="1">
    <citation type="journal article" date="2022" name="Int. J. Syst. Evol. Microbiol.">
        <title>Miniphocaeibacter halophilus sp. nov., an ammonium-tolerant acetate-producing bacterium isolated from a biogas system.</title>
        <authorList>
            <person name="Schnurer A."/>
            <person name="Singh A."/>
            <person name="Bi S."/>
            <person name="Qiao W."/>
            <person name="Westerholm M."/>
        </authorList>
    </citation>
    <scope>NUCLEOTIDE SEQUENCE [LARGE SCALE GENOMIC DNA]</scope>
    <source>
        <strain evidence="1 2">AMB_01</strain>
    </source>
</reference>
<keyword evidence="1" id="KW-0067">ATP-binding</keyword>
<organism evidence="1 2">
    <name type="scientific">Miniphocaeibacter halophilus</name>
    <dbReference type="NCBI Taxonomy" id="2931922"/>
    <lineage>
        <taxon>Bacteria</taxon>
        <taxon>Bacillati</taxon>
        <taxon>Bacillota</taxon>
        <taxon>Tissierellia</taxon>
        <taxon>Tissierellales</taxon>
        <taxon>Peptoniphilaceae</taxon>
        <taxon>Miniphocaeibacter</taxon>
    </lineage>
</organism>
<sequence>MNEILSCRNLVKSFKSNEVLKDINLTLRRGEIYVLVGKNGAGKSTLFKILTGLMKATMGEIELLGKNILDYKNEYFKELGLNINEPKFYEHLTARENLEIHCDYMNCRKDKIRFSLENVGLSYSNKTITKNYSLGMKQRLSLARALIHEPKLLIIDEPLNGLDPKGIKDLRYLFKEIRKKGVTILMSSHILAEVEKIADRVGILNNGNLILEDTIENLLRVNGEKFEDYIIEKMEKNYEVY</sequence>
<dbReference type="Proteomes" id="UP000595814">
    <property type="component" value="Chromosome"/>
</dbReference>
<gene>
    <name evidence="1" type="ORF">JFY71_01245</name>
</gene>
<protein>
    <submittedName>
        <fullName evidence="1">ATP-binding cassette domain-containing protein</fullName>
    </submittedName>
</protein>
<dbReference type="EMBL" id="CP066744">
    <property type="protein sequence ID" value="QQK08190.1"/>
    <property type="molecule type" value="Genomic_DNA"/>
</dbReference>
<evidence type="ECO:0000313" key="2">
    <source>
        <dbReference type="Proteomes" id="UP000595814"/>
    </source>
</evidence>
<name>A0AC61MU90_9FIRM</name>
<proteinExistence type="predicted"/>